<keyword evidence="1" id="KW-1185">Reference proteome</keyword>
<evidence type="ECO:0000313" key="2">
    <source>
        <dbReference type="RefSeq" id="XP_033463359.1"/>
    </source>
</evidence>
<dbReference type="Proteomes" id="UP000504637">
    <property type="component" value="Unplaced"/>
</dbReference>
<dbReference type="AlphaFoldDB" id="A0A6J3MEL3"/>
<sequence>MRMSLEGSMSCMYCVLCIMQESGAVACGVHRAHTLSFIHQSIIYCRWDTTLTPTAQTGEVGMSWKSHSPSQVWTAAERHGSSLLHLLLLNHHHHHHHLLHCHGGSVCVFVGLFPVNTFPKGEEFLPSSCGMRRRCDEKGEARTVACVCVCI</sequence>
<dbReference type="RefSeq" id="XP_033463359.1">
    <property type="nucleotide sequence ID" value="XM_033598907.1"/>
</dbReference>
<accession>A0A6J3MEL3</accession>
<reference evidence="2" key="3">
    <citation type="submission" date="2025-08" db="UniProtKB">
        <authorList>
            <consortium name="RefSeq"/>
        </authorList>
    </citation>
    <scope>IDENTIFICATION</scope>
    <source>
        <strain evidence="2">CBS 342.82</strain>
    </source>
</reference>
<evidence type="ECO:0000313" key="1">
    <source>
        <dbReference type="Proteomes" id="UP000504637"/>
    </source>
</evidence>
<protein>
    <submittedName>
        <fullName evidence="2">Uncharacterized protein</fullName>
    </submittedName>
</protein>
<gene>
    <name evidence="2" type="ORF">K489DRAFT_112685</name>
</gene>
<dbReference type="GeneID" id="54356706"/>
<reference evidence="2" key="2">
    <citation type="submission" date="2020-04" db="EMBL/GenBank/DDBJ databases">
        <authorList>
            <consortium name="NCBI Genome Project"/>
        </authorList>
    </citation>
    <scope>NUCLEOTIDE SEQUENCE</scope>
    <source>
        <strain evidence="2">CBS 342.82</strain>
    </source>
</reference>
<organism evidence="2">
    <name type="scientific">Dissoconium aciculare CBS 342.82</name>
    <dbReference type="NCBI Taxonomy" id="1314786"/>
    <lineage>
        <taxon>Eukaryota</taxon>
        <taxon>Fungi</taxon>
        <taxon>Dikarya</taxon>
        <taxon>Ascomycota</taxon>
        <taxon>Pezizomycotina</taxon>
        <taxon>Dothideomycetes</taxon>
        <taxon>Dothideomycetidae</taxon>
        <taxon>Mycosphaerellales</taxon>
        <taxon>Dissoconiaceae</taxon>
        <taxon>Dissoconium</taxon>
    </lineage>
</organism>
<reference evidence="2" key="1">
    <citation type="submission" date="2020-01" db="EMBL/GenBank/DDBJ databases">
        <authorList>
            <consortium name="DOE Joint Genome Institute"/>
            <person name="Haridas S."/>
            <person name="Albert R."/>
            <person name="Binder M."/>
            <person name="Bloem J."/>
            <person name="Labutti K."/>
            <person name="Salamov A."/>
            <person name="Andreopoulos B."/>
            <person name="Baker S.E."/>
            <person name="Barry K."/>
            <person name="Bills G."/>
            <person name="Bluhm B.H."/>
            <person name="Cannon C."/>
            <person name="Castanera R."/>
            <person name="Culley D.E."/>
            <person name="Daum C."/>
            <person name="Ezra D."/>
            <person name="Gonzalez J.B."/>
            <person name="Henrissat B."/>
            <person name="Kuo A."/>
            <person name="Liang C."/>
            <person name="Lipzen A."/>
            <person name="Lutzoni F."/>
            <person name="Magnuson J."/>
            <person name="Mondo S."/>
            <person name="Nolan M."/>
            <person name="Ohm R."/>
            <person name="Pangilinan J."/>
            <person name="Park H.-J."/>
            <person name="Ramirez L."/>
            <person name="Alfaro M."/>
            <person name="Sun H."/>
            <person name="Tritt A."/>
            <person name="Yoshinaga Y."/>
            <person name="Zwiers L.-H."/>
            <person name="Turgeon B.G."/>
            <person name="Goodwin S.B."/>
            <person name="Spatafora J.W."/>
            <person name="Crous P.W."/>
            <person name="Grigoriev I.V."/>
        </authorList>
    </citation>
    <scope>NUCLEOTIDE SEQUENCE</scope>
    <source>
        <strain evidence="2">CBS 342.82</strain>
    </source>
</reference>
<name>A0A6J3MEL3_9PEZI</name>
<proteinExistence type="predicted"/>